<feature type="chain" id="PRO_5045141246" evidence="1">
    <location>
        <begin position="33"/>
        <end position="147"/>
    </location>
</feature>
<reference evidence="3" key="1">
    <citation type="journal article" date="2019" name="Int. J. Syst. Evol. Microbiol.">
        <title>The Global Catalogue of Microorganisms (GCM) 10K type strain sequencing project: providing services to taxonomists for standard genome sequencing and annotation.</title>
        <authorList>
            <consortium name="The Broad Institute Genomics Platform"/>
            <consortium name="The Broad Institute Genome Sequencing Center for Infectious Disease"/>
            <person name="Wu L."/>
            <person name="Ma J."/>
        </authorList>
    </citation>
    <scope>NUCLEOTIDE SEQUENCE [LARGE SCALE GENOMIC DNA]</scope>
    <source>
        <strain evidence="3">CCUG 2113</strain>
    </source>
</reference>
<comment type="caution">
    <text evidence="2">The sequence shown here is derived from an EMBL/GenBank/DDBJ whole genome shotgun (WGS) entry which is preliminary data.</text>
</comment>
<dbReference type="EMBL" id="JBHSAJ010000060">
    <property type="protein sequence ID" value="MFC3937002.1"/>
    <property type="molecule type" value="Genomic_DNA"/>
</dbReference>
<feature type="signal peptide" evidence="1">
    <location>
        <begin position="1"/>
        <end position="32"/>
    </location>
</feature>
<evidence type="ECO:0000256" key="1">
    <source>
        <dbReference type="SAM" id="SignalP"/>
    </source>
</evidence>
<keyword evidence="1" id="KW-0732">Signal</keyword>
<gene>
    <name evidence="2" type="ORF">ACFOW3_20475</name>
</gene>
<name>A0ABV8DFC9_9BURK</name>
<organism evidence="2 3">
    <name type="scientific">Acidovorax facilis</name>
    <dbReference type="NCBI Taxonomy" id="12917"/>
    <lineage>
        <taxon>Bacteria</taxon>
        <taxon>Pseudomonadati</taxon>
        <taxon>Pseudomonadota</taxon>
        <taxon>Betaproteobacteria</taxon>
        <taxon>Burkholderiales</taxon>
        <taxon>Comamonadaceae</taxon>
        <taxon>Acidovorax</taxon>
    </lineage>
</organism>
<keyword evidence="3" id="KW-1185">Reference proteome</keyword>
<protein>
    <submittedName>
        <fullName evidence="2">Uncharacterized protein</fullName>
    </submittedName>
</protein>
<dbReference type="Proteomes" id="UP001595693">
    <property type="component" value="Unassembled WGS sequence"/>
</dbReference>
<sequence length="147" mass="15749">MKFFIHTRSKRNTAFVVLLVWLFALGSSVANACLLETHEPYSGAAENSATTTSHAPAELLAQMGTDAAHHDDSDGTKESCLKVCDDRTHALPKANSGVDHTDLGPAPLIATLWTGSPNVVSAPPRLDDLAMPALGPPFRIRYSRLTL</sequence>
<evidence type="ECO:0000313" key="3">
    <source>
        <dbReference type="Proteomes" id="UP001595693"/>
    </source>
</evidence>
<evidence type="ECO:0000313" key="2">
    <source>
        <dbReference type="EMBL" id="MFC3937002.1"/>
    </source>
</evidence>
<proteinExistence type="predicted"/>
<dbReference type="RefSeq" id="WP_055395691.1">
    <property type="nucleotide sequence ID" value="NZ_JAMXAX010000004.1"/>
</dbReference>
<accession>A0ABV8DFC9</accession>